<sequence length="56" mass="5885">MHTKLGIAFSSNAKSIRSMSSKAASKFLWGAANSDGTEPPQGINTTSSSILCRENP</sequence>
<feature type="region of interest" description="Disordered" evidence="1">
    <location>
        <begin position="31"/>
        <end position="56"/>
    </location>
</feature>
<keyword evidence="3" id="KW-1185">Reference proteome</keyword>
<organism evidence="2 3">
    <name type="scientific">Rhodopirellula maiorica SM1</name>
    <dbReference type="NCBI Taxonomy" id="1265738"/>
    <lineage>
        <taxon>Bacteria</taxon>
        <taxon>Pseudomonadati</taxon>
        <taxon>Planctomycetota</taxon>
        <taxon>Planctomycetia</taxon>
        <taxon>Pirellulales</taxon>
        <taxon>Pirellulaceae</taxon>
        <taxon>Novipirellula</taxon>
    </lineage>
</organism>
<dbReference type="AlphaFoldDB" id="M5RS19"/>
<reference evidence="2 3" key="1">
    <citation type="journal article" date="2013" name="Mar. Genomics">
        <title>Expression of sulfatases in Rhodopirellula baltica and the diversity of sulfatases in the genus Rhodopirellula.</title>
        <authorList>
            <person name="Wegner C.E."/>
            <person name="Richter-Heitmann T."/>
            <person name="Klindworth A."/>
            <person name="Klockow C."/>
            <person name="Richter M."/>
            <person name="Achstetter T."/>
            <person name="Glockner F.O."/>
            <person name="Harder J."/>
        </authorList>
    </citation>
    <scope>NUCLEOTIDE SEQUENCE [LARGE SCALE GENOMIC DNA]</scope>
    <source>
        <strain evidence="2 3">SM1</strain>
    </source>
</reference>
<proteinExistence type="predicted"/>
<evidence type="ECO:0000313" key="2">
    <source>
        <dbReference type="EMBL" id="EMI18177.1"/>
    </source>
</evidence>
<protein>
    <submittedName>
        <fullName evidence="2">Uncharacterized protein</fullName>
    </submittedName>
</protein>
<gene>
    <name evidence="2" type="ORF">RMSM_04899</name>
</gene>
<dbReference type="EMBL" id="ANOG01000698">
    <property type="protein sequence ID" value="EMI18177.1"/>
    <property type="molecule type" value="Genomic_DNA"/>
</dbReference>
<dbReference type="Proteomes" id="UP000011991">
    <property type="component" value="Unassembled WGS sequence"/>
</dbReference>
<name>M5RS19_9BACT</name>
<evidence type="ECO:0000256" key="1">
    <source>
        <dbReference type="SAM" id="MobiDB-lite"/>
    </source>
</evidence>
<comment type="caution">
    <text evidence="2">The sequence shown here is derived from an EMBL/GenBank/DDBJ whole genome shotgun (WGS) entry which is preliminary data.</text>
</comment>
<accession>M5RS19</accession>
<evidence type="ECO:0000313" key="3">
    <source>
        <dbReference type="Proteomes" id="UP000011991"/>
    </source>
</evidence>
<dbReference type="PATRIC" id="fig|1265738.3.peg.4920"/>